<evidence type="ECO:0000256" key="1">
    <source>
        <dbReference type="ARBA" id="ARBA00004429"/>
    </source>
</evidence>
<dbReference type="InterPro" id="IPR050250">
    <property type="entry name" value="Macrolide_Exporter_MacB"/>
</dbReference>
<keyword evidence="4" id="KW-0997">Cell inner membrane</keyword>
<evidence type="ECO:0000256" key="14">
    <source>
        <dbReference type="SAM" id="Phobius"/>
    </source>
</evidence>
<dbReference type="GO" id="GO:0022857">
    <property type="term" value="F:transmembrane transporter activity"/>
    <property type="evidence" value="ECO:0007669"/>
    <property type="project" value="TreeGrafter"/>
</dbReference>
<dbReference type="GO" id="GO:0046677">
    <property type="term" value="P:response to antibiotic"/>
    <property type="evidence" value="ECO:0007669"/>
    <property type="project" value="UniProtKB-KW"/>
</dbReference>
<keyword evidence="5 14" id="KW-0812">Transmembrane</keyword>
<dbReference type="Pfam" id="PF12704">
    <property type="entry name" value="MacB_PCD"/>
    <property type="match status" value="1"/>
</dbReference>
<dbReference type="Gene3D" id="3.40.50.300">
    <property type="entry name" value="P-loop containing nucleotide triphosphate hydrolases"/>
    <property type="match status" value="1"/>
</dbReference>
<feature type="transmembrane region" description="Helical" evidence="14">
    <location>
        <begin position="567"/>
        <end position="593"/>
    </location>
</feature>
<keyword evidence="11" id="KW-0046">Antibiotic resistance</keyword>
<evidence type="ECO:0000256" key="11">
    <source>
        <dbReference type="ARBA" id="ARBA00023251"/>
    </source>
</evidence>
<dbReference type="InterPro" id="IPR003439">
    <property type="entry name" value="ABC_transporter-like_ATP-bd"/>
</dbReference>
<evidence type="ECO:0000313" key="17">
    <source>
        <dbReference type="Proteomes" id="UP000215465"/>
    </source>
</evidence>
<dbReference type="Pfam" id="PF00005">
    <property type="entry name" value="ABC_tran"/>
    <property type="match status" value="1"/>
</dbReference>
<proteinExistence type="inferred from homology"/>
<dbReference type="InterPro" id="IPR027417">
    <property type="entry name" value="P-loop_NTPase"/>
</dbReference>
<protein>
    <recommendedName>
        <fullName evidence="13">Pyoverdine export ATP-binding/permease protein PvdT</fullName>
    </recommendedName>
</protein>
<evidence type="ECO:0000256" key="10">
    <source>
        <dbReference type="ARBA" id="ARBA00023136"/>
    </source>
</evidence>
<comment type="subcellular location">
    <subcellularLocation>
        <location evidence="1">Cell inner membrane</location>
        <topology evidence="1">Multi-pass membrane protein</topology>
    </subcellularLocation>
</comment>
<dbReference type="EMBL" id="LT906482">
    <property type="protein sequence ID" value="SNW08576.1"/>
    <property type="molecule type" value="Genomic_DNA"/>
</dbReference>
<gene>
    <name evidence="16" type="primary">macB</name>
    <name evidence="16" type="ORF">SAMEA4412678_01102</name>
</gene>
<comment type="similarity">
    <text evidence="12">Belongs to the ABC transporter superfamily. Macrolide exporter (TC 3.A.1.122) family.</text>
</comment>
<dbReference type="Pfam" id="PF02687">
    <property type="entry name" value="FtsX"/>
    <property type="match status" value="1"/>
</dbReference>
<reference evidence="16 17" key="1">
    <citation type="submission" date="2017-06" db="EMBL/GenBank/DDBJ databases">
        <authorList>
            <consortium name="Pathogen Informatics"/>
        </authorList>
    </citation>
    <scope>NUCLEOTIDE SEQUENCE [LARGE SCALE GENOMIC DNA]</scope>
    <source>
        <strain evidence="16 17">NCTC10596</strain>
    </source>
</reference>
<keyword evidence="6" id="KW-0547">Nucleotide-binding</keyword>
<dbReference type="PROSITE" id="PS50893">
    <property type="entry name" value="ABC_TRANSPORTER_2"/>
    <property type="match status" value="1"/>
</dbReference>
<organism evidence="16 17">
    <name type="scientific">Eikenella corrodens</name>
    <dbReference type="NCBI Taxonomy" id="539"/>
    <lineage>
        <taxon>Bacteria</taxon>
        <taxon>Pseudomonadati</taxon>
        <taxon>Pseudomonadota</taxon>
        <taxon>Betaproteobacteria</taxon>
        <taxon>Neisseriales</taxon>
        <taxon>Neisseriaceae</taxon>
        <taxon>Eikenella</taxon>
    </lineage>
</organism>
<feature type="domain" description="ABC transporter" evidence="15">
    <location>
        <begin position="6"/>
        <end position="244"/>
    </location>
</feature>
<dbReference type="SUPFAM" id="SSF52540">
    <property type="entry name" value="P-loop containing nucleoside triphosphate hydrolases"/>
    <property type="match status" value="1"/>
</dbReference>
<keyword evidence="8" id="KW-1278">Translocase</keyword>
<dbReference type="GO" id="GO:0005886">
    <property type="term" value="C:plasma membrane"/>
    <property type="evidence" value="ECO:0007669"/>
    <property type="project" value="UniProtKB-SubCell"/>
</dbReference>
<evidence type="ECO:0000256" key="3">
    <source>
        <dbReference type="ARBA" id="ARBA00022475"/>
    </source>
</evidence>
<evidence type="ECO:0000313" key="16">
    <source>
        <dbReference type="EMBL" id="SNW08576.1"/>
    </source>
</evidence>
<dbReference type="PANTHER" id="PTHR30572">
    <property type="entry name" value="MEMBRANE COMPONENT OF TRANSPORTER-RELATED"/>
    <property type="match status" value="1"/>
</dbReference>
<accession>A0A8B4G645</accession>
<evidence type="ECO:0000256" key="9">
    <source>
        <dbReference type="ARBA" id="ARBA00022989"/>
    </source>
</evidence>
<dbReference type="FunFam" id="3.40.50.300:FF:000032">
    <property type="entry name" value="Export ABC transporter ATP-binding protein"/>
    <property type="match status" value="1"/>
</dbReference>
<evidence type="ECO:0000259" key="15">
    <source>
        <dbReference type="PROSITE" id="PS50893"/>
    </source>
</evidence>
<keyword evidence="10 14" id="KW-0472">Membrane</keyword>
<dbReference type="KEGG" id="ecor:SAMEA4412678_1102"/>
<feature type="transmembrane region" description="Helical" evidence="14">
    <location>
        <begin position="605"/>
        <end position="629"/>
    </location>
</feature>
<dbReference type="GO" id="GO:0016887">
    <property type="term" value="F:ATP hydrolysis activity"/>
    <property type="evidence" value="ECO:0007669"/>
    <property type="project" value="InterPro"/>
</dbReference>
<evidence type="ECO:0000256" key="12">
    <source>
        <dbReference type="ARBA" id="ARBA00038388"/>
    </source>
</evidence>
<dbReference type="InterPro" id="IPR003838">
    <property type="entry name" value="ABC3_permease_C"/>
</dbReference>
<dbReference type="Proteomes" id="UP000215465">
    <property type="component" value="Chromosome 1"/>
</dbReference>
<keyword evidence="9 14" id="KW-1133">Transmembrane helix</keyword>
<dbReference type="InterPro" id="IPR017871">
    <property type="entry name" value="ABC_transporter-like_CS"/>
</dbReference>
<dbReference type="GO" id="GO:0005524">
    <property type="term" value="F:ATP binding"/>
    <property type="evidence" value="ECO:0007669"/>
    <property type="project" value="UniProtKB-KW"/>
</dbReference>
<dbReference type="InterPro" id="IPR017911">
    <property type="entry name" value="MacB-like_ATP-bd"/>
</dbReference>
<keyword evidence="3" id="KW-1003">Cell membrane</keyword>
<dbReference type="CDD" id="cd03255">
    <property type="entry name" value="ABC_MJ0796_LolCDE_FtsE"/>
    <property type="match status" value="1"/>
</dbReference>
<dbReference type="PANTHER" id="PTHR30572:SF14">
    <property type="entry name" value="MACROLIDE EXPORT ATP-BINDING_PERMEASE PROTEIN MACB"/>
    <property type="match status" value="1"/>
</dbReference>
<sequence length="647" mass="69971">MHMNLIECRNINRYFGEDANRVHVLKDISLTIQKGDFIAIIGQSGSGKSTLMNIIGCLDSATSGSYQIDGVETSQMSGDELAALRRRKFGFIFQRYNLLGALSARENVALPAVYAGMDQKERNERATQLLADLGLEGKEDNRPNQLSGGQQQRVSIARALMNGGEIILADEPTGALDSGSGEMVMEIIRGLHAKGHTIILVTHDQKIAAFANRVIEIKDGEIIADTSKNAEIPPSSVESRAEKASWLFYKDQFVEAFKMSVQAIMSHKMRSLLTMLGIIIGIASVVSVVALGRGTQEKILSDISSIGTNTIGVYPGKSFGDRHRGRIRTLTIADAEAIGKQSYVDSVTPMTTSSATVTYRNTNVTAQLYGAGEQYFNVRGIKLDQGRLFNQDDVDTAAQVVVIDPNTRKQLFPEGTNPIGQTILFGKRPLRVIGISAEDQNGWGGGDSLQMWAPYTTVMNRISGERYISAVTVKIRDDVSTSVAEQGIKELLLARHGQEDFFTSNSDSIKQTIEKTTGAMTLLISCIALISLVVGGIGVMNIMLVSVTERTKEIGVRMAIGARQGNILQQFLIEAVLICLIGGAAGILLSYLIGLGFNALTSEFAMSFSTWSIVSAVCCSTFIGVLFGFMPAKNASKLNPIAALSRD</sequence>
<feature type="transmembrane region" description="Helical" evidence="14">
    <location>
        <begin position="272"/>
        <end position="292"/>
    </location>
</feature>
<dbReference type="SMART" id="SM00382">
    <property type="entry name" value="AAA"/>
    <property type="match status" value="1"/>
</dbReference>
<evidence type="ECO:0000256" key="2">
    <source>
        <dbReference type="ARBA" id="ARBA00022448"/>
    </source>
</evidence>
<dbReference type="InterPro" id="IPR025857">
    <property type="entry name" value="MacB_PCD"/>
</dbReference>
<dbReference type="InterPro" id="IPR003593">
    <property type="entry name" value="AAA+_ATPase"/>
</dbReference>
<keyword evidence="2" id="KW-0813">Transport</keyword>
<evidence type="ECO:0000256" key="4">
    <source>
        <dbReference type="ARBA" id="ARBA00022519"/>
    </source>
</evidence>
<dbReference type="PROSITE" id="PS00211">
    <property type="entry name" value="ABC_TRANSPORTER_1"/>
    <property type="match status" value="1"/>
</dbReference>
<evidence type="ECO:0000256" key="13">
    <source>
        <dbReference type="ARBA" id="ARBA00041199"/>
    </source>
</evidence>
<evidence type="ECO:0000256" key="7">
    <source>
        <dbReference type="ARBA" id="ARBA00022840"/>
    </source>
</evidence>
<keyword evidence="7 16" id="KW-0067">ATP-binding</keyword>
<evidence type="ECO:0000256" key="5">
    <source>
        <dbReference type="ARBA" id="ARBA00022692"/>
    </source>
</evidence>
<feature type="transmembrane region" description="Helical" evidence="14">
    <location>
        <begin position="522"/>
        <end position="547"/>
    </location>
</feature>
<evidence type="ECO:0000256" key="8">
    <source>
        <dbReference type="ARBA" id="ARBA00022967"/>
    </source>
</evidence>
<dbReference type="GO" id="GO:0098796">
    <property type="term" value="C:membrane protein complex"/>
    <property type="evidence" value="ECO:0007669"/>
    <property type="project" value="UniProtKB-ARBA"/>
</dbReference>
<keyword evidence="16" id="KW-0378">Hydrolase</keyword>
<dbReference type="AlphaFoldDB" id="A0A8B4G645"/>
<evidence type="ECO:0000256" key="6">
    <source>
        <dbReference type="ARBA" id="ARBA00022741"/>
    </source>
</evidence>
<name>A0A8B4G645_EIKCO</name>